<evidence type="ECO:0000313" key="1">
    <source>
        <dbReference type="EMBL" id="GIF96096.1"/>
    </source>
</evidence>
<keyword evidence="2" id="KW-1185">Reference proteome</keyword>
<comment type="caution">
    <text evidence="1">The sequence shown here is derived from an EMBL/GenBank/DDBJ whole genome shotgun (WGS) entry which is preliminary data.</text>
</comment>
<name>A0A8J3K3J9_9ACTN</name>
<dbReference type="Proteomes" id="UP000659904">
    <property type="component" value="Unassembled WGS sequence"/>
</dbReference>
<evidence type="ECO:0000313" key="2">
    <source>
        <dbReference type="Proteomes" id="UP000659904"/>
    </source>
</evidence>
<gene>
    <name evidence="1" type="ORF">Cci01nite_11900</name>
</gene>
<reference evidence="1 2" key="1">
    <citation type="submission" date="2021-01" db="EMBL/GenBank/DDBJ databases">
        <title>Whole genome shotgun sequence of Catellatospora citrea NBRC 14495.</title>
        <authorList>
            <person name="Komaki H."/>
            <person name="Tamura T."/>
        </authorList>
    </citation>
    <scope>NUCLEOTIDE SEQUENCE [LARGE SCALE GENOMIC DNA]</scope>
    <source>
        <strain evidence="1 2">NBRC 14495</strain>
    </source>
</reference>
<protein>
    <submittedName>
        <fullName evidence="1">Uncharacterized protein</fullName>
    </submittedName>
</protein>
<accession>A0A8J3K3J9</accession>
<dbReference type="EMBL" id="BONH01000002">
    <property type="protein sequence ID" value="GIF96096.1"/>
    <property type="molecule type" value="Genomic_DNA"/>
</dbReference>
<dbReference type="AlphaFoldDB" id="A0A8J3K3J9"/>
<sequence>MTVEIVCGYGARMAGLPDLTFGMSSERVRAALAPVTGSRRGGNRDRRVLVAITRDP</sequence>
<proteinExistence type="predicted"/>
<organism evidence="1 2">
    <name type="scientific">Catellatospora citrea</name>
    <dbReference type="NCBI Taxonomy" id="53366"/>
    <lineage>
        <taxon>Bacteria</taxon>
        <taxon>Bacillati</taxon>
        <taxon>Actinomycetota</taxon>
        <taxon>Actinomycetes</taxon>
        <taxon>Micromonosporales</taxon>
        <taxon>Micromonosporaceae</taxon>
        <taxon>Catellatospora</taxon>
    </lineage>
</organism>